<evidence type="ECO:0000313" key="2">
    <source>
        <dbReference type="EMBL" id="MDT0498412.1"/>
    </source>
</evidence>
<proteinExistence type="predicted"/>
<dbReference type="SUPFAM" id="SSF53474">
    <property type="entry name" value="alpha/beta-Hydrolases"/>
    <property type="match status" value="1"/>
</dbReference>
<dbReference type="RefSeq" id="WP_311365821.1">
    <property type="nucleotide sequence ID" value="NZ_JAVRIC010000021.1"/>
</dbReference>
<sequence length="277" mass="31239">MDTLVVDGMRICYTAAGSGPPLLLIHGLGANRSDWDSQIPEFSKHYRVIAPDLPGYGDSAKPLRLYSVPYFAQLMWQLCDRLGLEQISIVGHSMGGATALQMAVDAPDRVERMVIANSVPTFTPRNFEEYREFALRMGLMTVFGPRLLATFMSRRMFPRADQTAQRERSIARSKHNHRHTYLVSLLALARWSVRADLPKLRIPTLVIAAEQDYFPFEDVQQFASELPLGELQAFPGTRHGLPMEVPEAFNESVLGFLLREPAPAVRRRRRKAAVETT</sequence>
<dbReference type="PANTHER" id="PTHR43798">
    <property type="entry name" value="MONOACYLGLYCEROL LIPASE"/>
    <property type="match status" value="1"/>
</dbReference>
<dbReference type="Gene3D" id="3.40.50.1820">
    <property type="entry name" value="alpha/beta hydrolase"/>
    <property type="match status" value="1"/>
</dbReference>
<evidence type="ECO:0000313" key="3">
    <source>
        <dbReference type="Proteomes" id="UP001254608"/>
    </source>
</evidence>
<protein>
    <submittedName>
        <fullName evidence="2">Alpha/beta hydrolase</fullName>
    </submittedName>
</protein>
<keyword evidence="2" id="KW-0378">Hydrolase</keyword>
<gene>
    <name evidence="2" type="ORF">RM530_13715</name>
</gene>
<dbReference type="InterPro" id="IPR050266">
    <property type="entry name" value="AB_hydrolase_sf"/>
</dbReference>
<reference evidence="2 3" key="1">
    <citation type="submission" date="2023-09" db="EMBL/GenBank/DDBJ databases">
        <authorList>
            <person name="Rey-Velasco X."/>
        </authorList>
    </citation>
    <scope>NUCLEOTIDE SEQUENCE [LARGE SCALE GENOMIC DNA]</scope>
    <source>
        <strain evidence="2 3">W345</strain>
    </source>
</reference>
<dbReference type="InterPro" id="IPR029058">
    <property type="entry name" value="AB_hydrolase_fold"/>
</dbReference>
<evidence type="ECO:0000259" key="1">
    <source>
        <dbReference type="Pfam" id="PF00561"/>
    </source>
</evidence>
<organism evidence="2 3">
    <name type="scientific">Banduia mediterranea</name>
    <dbReference type="NCBI Taxonomy" id="3075609"/>
    <lineage>
        <taxon>Bacteria</taxon>
        <taxon>Pseudomonadati</taxon>
        <taxon>Pseudomonadota</taxon>
        <taxon>Gammaproteobacteria</taxon>
        <taxon>Nevskiales</taxon>
        <taxon>Algiphilaceae</taxon>
        <taxon>Banduia</taxon>
    </lineage>
</organism>
<dbReference type="Proteomes" id="UP001254608">
    <property type="component" value="Unassembled WGS sequence"/>
</dbReference>
<dbReference type="Pfam" id="PF00561">
    <property type="entry name" value="Abhydrolase_1"/>
    <property type="match status" value="1"/>
</dbReference>
<keyword evidence="3" id="KW-1185">Reference proteome</keyword>
<accession>A0ABU2WKK4</accession>
<dbReference type="PANTHER" id="PTHR43798:SF33">
    <property type="entry name" value="HYDROLASE, PUTATIVE (AFU_ORTHOLOGUE AFUA_2G14860)-RELATED"/>
    <property type="match status" value="1"/>
</dbReference>
<feature type="domain" description="AB hydrolase-1" evidence="1">
    <location>
        <begin position="20"/>
        <end position="241"/>
    </location>
</feature>
<dbReference type="GO" id="GO:0016787">
    <property type="term" value="F:hydrolase activity"/>
    <property type="evidence" value="ECO:0007669"/>
    <property type="project" value="UniProtKB-KW"/>
</dbReference>
<comment type="caution">
    <text evidence="2">The sequence shown here is derived from an EMBL/GenBank/DDBJ whole genome shotgun (WGS) entry which is preliminary data.</text>
</comment>
<dbReference type="PRINTS" id="PR00111">
    <property type="entry name" value="ABHYDROLASE"/>
</dbReference>
<dbReference type="InterPro" id="IPR000073">
    <property type="entry name" value="AB_hydrolase_1"/>
</dbReference>
<dbReference type="EMBL" id="JAVRIC010000021">
    <property type="protein sequence ID" value="MDT0498412.1"/>
    <property type="molecule type" value="Genomic_DNA"/>
</dbReference>
<name>A0ABU2WKK4_9GAMM</name>